<name>E1YKG1_9BACT</name>
<protein>
    <submittedName>
        <fullName evidence="1">Uncharacterized protein</fullName>
    </submittedName>
</protein>
<sequence length="115" mass="13345">MEDTKKITDIDFHYLKTNLYRTYHVDGLFGGFTPRGFLYIETFLERSPTPTMTKCKISDSGEVGDEIFREGKAGVIREIECGLIMDINAAKAFHKWLDERIKEFDKLFKGKIKND</sequence>
<evidence type="ECO:0000313" key="1">
    <source>
        <dbReference type="EMBL" id="CBX30594.1"/>
    </source>
</evidence>
<organism evidence="1">
    <name type="scientific">uncultured Desulfobacterium sp</name>
    <dbReference type="NCBI Taxonomy" id="201089"/>
    <lineage>
        <taxon>Bacteria</taxon>
        <taxon>Pseudomonadati</taxon>
        <taxon>Thermodesulfobacteriota</taxon>
        <taxon>Desulfobacteria</taxon>
        <taxon>Desulfobacterales</taxon>
        <taxon>Desulfobacteriaceae</taxon>
        <taxon>Desulfobacterium</taxon>
        <taxon>environmental samples</taxon>
    </lineage>
</organism>
<gene>
    <name evidence="1" type="ORF">N47_E41060</name>
</gene>
<dbReference type="AlphaFoldDB" id="E1YKG1"/>
<accession>E1YKG1</accession>
<proteinExistence type="predicted"/>
<reference evidence="1" key="1">
    <citation type="journal article" date="2011" name="Environ. Microbiol.">
        <title>Genomic insights into the metabolic potential of the polycyclic aromatic hydrocarbon degrading sulfate-reducing Deltaproteobacterium N47.</title>
        <authorList>
            <person name="Bergmann F."/>
            <person name="Selesi D."/>
            <person name="Weinmaier T."/>
            <person name="Tischler P."/>
            <person name="Rattei T."/>
            <person name="Meckenstock R.U."/>
        </authorList>
    </citation>
    <scope>NUCLEOTIDE SEQUENCE</scope>
</reference>
<dbReference type="EMBL" id="FR695877">
    <property type="protein sequence ID" value="CBX30594.1"/>
    <property type="molecule type" value="Genomic_DNA"/>
</dbReference>